<reference evidence="1" key="2">
    <citation type="submission" date="2025-09" db="UniProtKB">
        <authorList>
            <consortium name="Ensembl"/>
        </authorList>
    </citation>
    <scope>IDENTIFICATION</scope>
</reference>
<dbReference type="Ensembl" id="ENSPTXT00000014667.1">
    <property type="protein sequence ID" value="ENSPTXP00000014218.1"/>
    <property type="gene ID" value="ENSPTXG00000009863.1"/>
</dbReference>
<evidence type="ECO:0000313" key="2">
    <source>
        <dbReference type="Proteomes" id="UP000472273"/>
    </source>
</evidence>
<reference evidence="1" key="1">
    <citation type="submission" date="2025-08" db="UniProtKB">
        <authorList>
            <consortium name="Ensembl"/>
        </authorList>
    </citation>
    <scope>IDENTIFICATION</scope>
</reference>
<dbReference type="AlphaFoldDB" id="A0A670YXI3"/>
<proteinExistence type="predicted"/>
<evidence type="ECO:0000313" key="1">
    <source>
        <dbReference type="Ensembl" id="ENSPTXP00000014218.1"/>
    </source>
</evidence>
<accession>A0A670YXI3</accession>
<keyword evidence="2" id="KW-1185">Reference proteome</keyword>
<protein>
    <submittedName>
        <fullName evidence="1">Uncharacterized protein</fullName>
    </submittedName>
</protein>
<organism evidence="1 2">
    <name type="scientific">Pseudonaja textilis</name>
    <name type="common">Eastern brown snake</name>
    <dbReference type="NCBI Taxonomy" id="8673"/>
    <lineage>
        <taxon>Eukaryota</taxon>
        <taxon>Metazoa</taxon>
        <taxon>Chordata</taxon>
        <taxon>Craniata</taxon>
        <taxon>Vertebrata</taxon>
        <taxon>Euteleostomi</taxon>
        <taxon>Lepidosauria</taxon>
        <taxon>Squamata</taxon>
        <taxon>Bifurcata</taxon>
        <taxon>Unidentata</taxon>
        <taxon>Episquamata</taxon>
        <taxon>Toxicofera</taxon>
        <taxon>Serpentes</taxon>
        <taxon>Colubroidea</taxon>
        <taxon>Elapidae</taxon>
        <taxon>Hydrophiinae</taxon>
        <taxon>Pseudonaja</taxon>
    </lineage>
</organism>
<name>A0A670YXI3_PSETE</name>
<dbReference type="Proteomes" id="UP000472273">
    <property type="component" value="Unplaced"/>
</dbReference>
<sequence length="96" mass="11126">LWTFIICGPKESCMYLSSASSPSGPGVLLFFCFLITSLIEVTEWKHHMQLQDSCQDISQFVGKSFEQQLLWRYFQWRPFLGGRGGVRSSCLERFHL</sequence>